<dbReference type="AlphaFoldDB" id="A0A0K2UGJ8"/>
<dbReference type="EMBL" id="HACA01019854">
    <property type="protein sequence ID" value="CDW37215.1"/>
    <property type="molecule type" value="Transcribed_RNA"/>
</dbReference>
<dbReference type="OrthoDB" id="4788989at2759"/>
<reference evidence="1" key="1">
    <citation type="submission" date="2014-05" db="EMBL/GenBank/DDBJ databases">
        <authorList>
            <person name="Chronopoulou M."/>
        </authorList>
    </citation>
    <scope>NUCLEOTIDE SEQUENCE</scope>
    <source>
        <tissue evidence="1">Whole organism</tissue>
    </source>
</reference>
<organism evidence="1">
    <name type="scientific">Lepeophtheirus salmonis</name>
    <name type="common">Salmon louse</name>
    <name type="synonym">Caligus salmonis</name>
    <dbReference type="NCBI Taxonomy" id="72036"/>
    <lineage>
        <taxon>Eukaryota</taxon>
        <taxon>Metazoa</taxon>
        <taxon>Ecdysozoa</taxon>
        <taxon>Arthropoda</taxon>
        <taxon>Crustacea</taxon>
        <taxon>Multicrustacea</taxon>
        <taxon>Hexanauplia</taxon>
        <taxon>Copepoda</taxon>
        <taxon>Siphonostomatoida</taxon>
        <taxon>Caligidae</taxon>
        <taxon>Lepeophtheirus</taxon>
    </lineage>
</organism>
<name>A0A0K2UGJ8_LEPSM</name>
<accession>A0A0K2UGJ8</accession>
<protein>
    <submittedName>
        <fullName evidence="1">Uncharacterized protein</fullName>
    </submittedName>
</protein>
<feature type="non-terminal residue" evidence="1">
    <location>
        <position position="1"/>
    </location>
</feature>
<evidence type="ECO:0000313" key="1">
    <source>
        <dbReference type="EMBL" id="CDW37215.1"/>
    </source>
</evidence>
<sequence>HRLKSFENDLRALSRMKEQLVKRDVELQRNMVQLNVTDTPRFSVSMSKAMNSHQKSCSIYWNQCVADIAIVDLLEDYGLMIQSALSTIAYRRKKQVIYLHSEMEESFYNNSGKKCTGDYFVFRNLF</sequence>
<proteinExistence type="predicted"/>